<feature type="compositionally biased region" description="Basic and acidic residues" evidence="1">
    <location>
        <begin position="1"/>
        <end position="11"/>
    </location>
</feature>
<feature type="region of interest" description="Disordered" evidence="1">
    <location>
        <begin position="1"/>
        <end position="21"/>
    </location>
</feature>
<reference evidence="2" key="1">
    <citation type="journal article" date="2014" name="Front. Microbiol.">
        <title>High frequency of phylogenetically diverse reductive dehalogenase-homologous genes in deep subseafloor sedimentary metagenomes.</title>
        <authorList>
            <person name="Kawai M."/>
            <person name="Futagami T."/>
            <person name="Toyoda A."/>
            <person name="Takaki Y."/>
            <person name="Nishi S."/>
            <person name="Hori S."/>
            <person name="Arai W."/>
            <person name="Tsubouchi T."/>
            <person name="Morono Y."/>
            <person name="Uchiyama I."/>
            <person name="Ito T."/>
            <person name="Fujiyama A."/>
            <person name="Inagaki F."/>
            <person name="Takami H."/>
        </authorList>
    </citation>
    <scope>NUCLEOTIDE SEQUENCE</scope>
    <source>
        <strain evidence="2">Expedition CK06-06</strain>
    </source>
</reference>
<organism evidence="2">
    <name type="scientific">marine sediment metagenome</name>
    <dbReference type="NCBI Taxonomy" id="412755"/>
    <lineage>
        <taxon>unclassified sequences</taxon>
        <taxon>metagenomes</taxon>
        <taxon>ecological metagenomes</taxon>
    </lineage>
</organism>
<accession>X1UHU0</accession>
<feature type="non-terminal residue" evidence="2">
    <location>
        <position position="1"/>
    </location>
</feature>
<dbReference type="EMBL" id="BARW01042969">
    <property type="protein sequence ID" value="GAJ17104.1"/>
    <property type="molecule type" value="Genomic_DNA"/>
</dbReference>
<evidence type="ECO:0000313" key="2">
    <source>
        <dbReference type="EMBL" id="GAJ17104.1"/>
    </source>
</evidence>
<proteinExistence type="predicted"/>
<gene>
    <name evidence="2" type="ORF">S12H4_63302</name>
</gene>
<evidence type="ECO:0000256" key="1">
    <source>
        <dbReference type="SAM" id="MobiDB-lite"/>
    </source>
</evidence>
<protein>
    <submittedName>
        <fullName evidence="2">Uncharacterized protein</fullName>
    </submittedName>
</protein>
<sequence>VDSKHREKDNDPNGWRQSPERSYRKMEIWF</sequence>
<comment type="caution">
    <text evidence="2">The sequence shown here is derived from an EMBL/GenBank/DDBJ whole genome shotgun (WGS) entry which is preliminary data.</text>
</comment>
<dbReference type="AlphaFoldDB" id="X1UHU0"/>
<name>X1UHU0_9ZZZZ</name>